<evidence type="ECO:0000313" key="4">
    <source>
        <dbReference type="EMBL" id="GHO99130.1"/>
    </source>
</evidence>
<evidence type="ECO:0000259" key="3">
    <source>
        <dbReference type="Pfam" id="PF04982"/>
    </source>
</evidence>
<evidence type="ECO:0000313" key="5">
    <source>
        <dbReference type="Proteomes" id="UP000597444"/>
    </source>
</evidence>
<protein>
    <recommendedName>
        <fullName evidence="3">HPP transmembrane region domain-containing protein</fullName>
    </recommendedName>
</protein>
<keyword evidence="5" id="KW-1185">Reference proteome</keyword>
<keyword evidence="2" id="KW-0812">Transmembrane</keyword>
<feature type="transmembrane region" description="Helical" evidence="2">
    <location>
        <begin position="193"/>
        <end position="213"/>
    </location>
</feature>
<feature type="region of interest" description="Disordered" evidence="1">
    <location>
        <begin position="1"/>
        <end position="20"/>
    </location>
</feature>
<dbReference type="AlphaFoldDB" id="A0A8J3N839"/>
<accession>A0A8J3N839</accession>
<feature type="transmembrane region" description="Helical" evidence="2">
    <location>
        <begin position="154"/>
        <end position="173"/>
    </location>
</feature>
<dbReference type="Proteomes" id="UP000597444">
    <property type="component" value="Unassembled WGS sequence"/>
</dbReference>
<dbReference type="RefSeq" id="WP_236065216.1">
    <property type="nucleotide sequence ID" value="NZ_BNJK01000002.1"/>
</dbReference>
<feature type="transmembrane region" description="Helical" evidence="2">
    <location>
        <begin position="83"/>
        <end position="107"/>
    </location>
</feature>
<sequence length="238" mass="25087">MNPETDKAKKPTTGREQPETVARRLTANPIDREHPLGGQMSDVVHGLLTHVRLNWLLQHYAQIPVLALFSFINGCISIGLMSVLAVITGSPFIFPSLGPTAFLFFYTPTAPAASPRNTIIGHAVGAIAGYLSLMITGLTAAGPAVSEGVTWPRVIAAALSLGLTAGVMVLLKAPHPPAGATTLIVSLGIFHQPWQLVLLMAAVVLLTIQAIVINRLAGVPYPLWSAAAPDSGEGRKEQ</sequence>
<dbReference type="PANTHER" id="PTHR33741:SF5">
    <property type="entry name" value="TRANSMEMBRANE PROTEIN DDB_G0269096-RELATED"/>
    <property type="match status" value="1"/>
</dbReference>
<dbReference type="EMBL" id="BNJK01000002">
    <property type="protein sequence ID" value="GHO99130.1"/>
    <property type="molecule type" value="Genomic_DNA"/>
</dbReference>
<feature type="transmembrane region" description="Helical" evidence="2">
    <location>
        <begin position="57"/>
        <end position="76"/>
    </location>
</feature>
<proteinExistence type="predicted"/>
<keyword evidence="2" id="KW-0472">Membrane</keyword>
<dbReference type="InterPro" id="IPR007065">
    <property type="entry name" value="HPP"/>
</dbReference>
<keyword evidence="2" id="KW-1133">Transmembrane helix</keyword>
<evidence type="ECO:0000256" key="1">
    <source>
        <dbReference type="SAM" id="MobiDB-lite"/>
    </source>
</evidence>
<dbReference type="InterPro" id="IPR058581">
    <property type="entry name" value="TM_HPP"/>
</dbReference>
<reference evidence="4" key="1">
    <citation type="submission" date="2020-10" db="EMBL/GenBank/DDBJ databases">
        <title>Taxonomic study of unclassified bacteria belonging to the class Ktedonobacteria.</title>
        <authorList>
            <person name="Yabe S."/>
            <person name="Wang C.M."/>
            <person name="Zheng Y."/>
            <person name="Sakai Y."/>
            <person name="Cavaletti L."/>
            <person name="Monciardini P."/>
            <person name="Donadio S."/>
        </authorList>
    </citation>
    <scope>NUCLEOTIDE SEQUENCE</scope>
    <source>
        <strain evidence="4">ID150040</strain>
    </source>
</reference>
<comment type="caution">
    <text evidence="4">The sequence shown here is derived from an EMBL/GenBank/DDBJ whole genome shotgun (WGS) entry which is preliminary data.</text>
</comment>
<name>A0A8J3N839_9CHLR</name>
<dbReference type="PANTHER" id="PTHR33741">
    <property type="entry name" value="TRANSMEMBRANE PROTEIN DDB_G0269096-RELATED"/>
    <property type="match status" value="1"/>
</dbReference>
<dbReference type="Pfam" id="PF04982">
    <property type="entry name" value="TM_HPP"/>
    <property type="match status" value="1"/>
</dbReference>
<gene>
    <name evidence="4" type="ORF">KSF_091780</name>
</gene>
<organism evidence="4 5">
    <name type="scientific">Reticulibacter mediterranei</name>
    <dbReference type="NCBI Taxonomy" id="2778369"/>
    <lineage>
        <taxon>Bacteria</taxon>
        <taxon>Bacillati</taxon>
        <taxon>Chloroflexota</taxon>
        <taxon>Ktedonobacteria</taxon>
        <taxon>Ktedonobacterales</taxon>
        <taxon>Reticulibacteraceae</taxon>
        <taxon>Reticulibacter</taxon>
    </lineage>
</organism>
<evidence type="ECO:0000256" key="2">
    <source>
        <dbReference type="SAM" id="Phobius"/>
    </source>
</evidence>
<feature type="transmembrane region" description="Helical" evidence="2">
    <location>
        <begin position="119"/>
        <end position="142"/>
    </location>
</feature>
<feature type="domain" description="HPP transmembrane region" evidence="3">
    <location>
        <begin position="67"/>
        <end position="222"/>
    </location>
</feature>